<dbReference type="KEGG" id="dpl:KGM_216022"/>
<dbReference type="EMBL" id="AGBW02012175">
    <property type="protein sequence ID" value="OWR45534.1"/>
    <property type="molecule type" value="Genomic_DNA"/>
</dbReference>
<protein>
    <submittedName>
        <fullName evidence="1">Uncharacterized protein</fullName>
    </submittedName>
</protein>
<organism evidence="1 2">
    <name type="scientific">Danaus plexippus plexippus</name>
    <dbReference type="NCBI Taxonomy" id="278856"/>
    <lineage>
        <taxon>Eukaryota</taxon>
        <taxon>Metazoa</taxon>
        <taxon>Ecdysozoa</taxon>
        <taxon>Arthropoda</taxon>
        <taxon>Hexapoda</taxon>
        <taxon>Insecta</taxon>
        <taxon>Pterygota</taxon>
        <taxon>Neoptera</taxon>
        <taxon>Endopterygota</taxon>
        <taxon>Lepidoptera</taxon>
        <taxon>Glossata</taxon>
        <taxon>Ditrysia</taxon>
        <taxon>Papilionoidea</taxon>
        <taxon>Nymphalidae</taxon>
        <taxon>Danainae</taxon>
        <taxon>Danaini</taxon>
        <taxon>Danaina</taxon>
        <taxon>Danaus</taxon>
        <taxon>Danaus</taxon>
    </lineage>
</organism>
<keyword evidence="2" id="KW-1185">Reference proteome</keyword>
<dbReference type="AlphaFoldDB" id="A0A212EVQ7"/>
<reference evidence="1 2" key="1">
    <citation type="journal article" date="2011" name="Cell">
        <title>The monarch butterfly genome yields insights into long-distance migration.</title>
        <authorList>
            <person name="Zhan S."/>
            <person name="Merlin C."/>
            <person name="Boore J.L."/>
            <person name="Reppert S.M."/>
        </authorList>
    </citation>
    <scope>NUCLEOTIDE SEQUENCE [LARGE SCALE GENOMIC DNA]</scope>
    <source>
        <strain evidence="1">F-2</strain>
    </source>
</reference>
<comment type="caution">
    <text evidence="1">The sequence shown here is derived from an EMBL/GenBank/DDBJ whole genome shotgun (WGS) entry which is preliminary data.</text>
</comment>
<accession>A0A212EVQ7</accession>
<dbReference type="Proteomes" id="UP000007151">
    <property type="component" value="Unassembled WGS sequence"/>
</dbReference>
<evidence type="ECO:0000313" key="2">
    <source>
        <dbReference type="Proteomes" id="UP000007151"/>
    </source>
</evidence>
<gene>
    <name evidence="1" type="ORF">KGM_216022</name>
</gene>
<dbReference type="InParanoid" id="A0A212EVQ7"/>
<name>A0A212EVQ7_DANPL</name>
<proteinExistence type="predicted"/>
<evidence type="ECO:0000313" key="1">
    <source>
        <dbReference type="EMBL" id="OWR45534.1"/>
    </source>
</evidence>
<sequence length="108" mass="12155">MLNFTNRELALIAVALDAEENERPKRKRKAYWVHEMFKQRKKEGEYWTARRHLLADESIANANASPSSPPVGNMRSTCGKHASCELSPSGPLAARAWATCERGDPELM</sequence>
<dbReference type="eggNOG" id="ENOG502T7J5">
    <property type="taxonomic scope" value="Eukaryota"/>
</dbReference>